<dbReference type="EMBL" id="DVAB01000019">
    <property type="protein sequence ID" value="HIK00285.1"/>
    <property type="molecule type" value="Genomic_DNA"/>
</dbReference>
<dbReference type="Gene3D" id="1.20.1270.90">
    <property type="entry name" value="AF1782-like"/>
    <property type="match status" value="1"/>
</dbReference>
<evidence type="ECO:0000313" key="2">
    <source>
        <dbReference type="EMBL" id="HIK00285.1"/>
    </source>
</evidence>
<accession>A0A832V4W2</accession>
<evidence type="ECO:0000259" key="1">
    <source>
        <dbReference type="Pfam" id="PF04010"/>
    </source>
</evidence>
<name>A0A832V4W2_9ARCH</name>
<reference evidence="2 3" key="1">
    <citation type="journal article" name="Nat. Commun.">
        <title>Undinarchaeota illuminate DPANN phylogeny and the impact of gene transfer on archaeal evolution.</title>
        <authorList>
            <person name="Dombrowski N."/>
            <person name="Williams T.A."/>
            <person name="Sun J."/>
            <person name="Woodcroft B.J."/>
            <person name="Lee J.H."/>
            <person name="Minh B.Q."/>
            <person name="Rinke C."/>
            <person name="Spang A."/>
        </authorList>
    </citation>
    <scope>NUCLEOTIDE SEQUENCE [LARGE SCALE GENOMIC DNA]</scope>
    <source>
        <strain evidence="2">MAG_bin1129</strain>
    </source>
</reference>
<evidence type="ECO:0000313" key="3">
    <source>
        <dbReference type="Proteomes" id="UP000646946"/>
    </source>
</evidence>
<comment type="caution">
    <text evidence="2">The sequence shown here is derived from an EMBL/GenBank/DDBJ whole genome shotgun (WGS) entry which is preliminary data.</text>
</comment>
<protein>
    <submittedName>
        <fullName evidence="2">DUF357 domain-containing protein</fullName>
    </submittedName>
</protein>
<keyword evidence="3" id="KW-1185">Reference proteome</keyword>
<dbReference type="InterPro" id="IPR036809">
    <property type="entry name" value="AF1782-like_sf"/>
</dbReference>
<dbReference type="SUPFAM" id="SSF158372">
    <property type="entry name" value="AF1782-like"/>
    <property type="match status" value="1"/>
</dbReference>
<feature type="domain" description="DUF357" evidence="1">
    <location>
        <begin position="26"/>
        <end position="81"/>
    </location>
</feature>
<organism evidence="2 3">
    <name type="scientific">Candidatus Naiadarchaeum limnaeum</name>
    <dbReference type="NCBI Taxonomy" id="2756139"/>
    <lineage>
        <taxon>Archaea</taxon>
        <taxon>Candidatus Undinarchaeota</taxon>
        <taxon>Candidatus Undinarchaeia</taxon>
        <taxon>Candidatus Naiadarchaeales</taxon>
        <taxon>Candidatus Naiadarchaeaceae</taxon>
        <taxon>Candidatus Naiadarchaeum</taxon>
    </lineage>
</organism>
<proteinExistence type="predicted"/>
<dbReference type="Proteomes" id="UP000646946">
    <property type="component" value="Unassembled WGS sequence"/>
</dbReference>
<dbReference type="Pfam" id="PF04010">
    <property type="entry name" value="DUF357"/>
    <property type="match status" value="1"/>
</dbReference>
<sequence>MAVKRKGLTKSYVEKSLDKTATALNSIGLINENEGRELLDMIQRYVSDAQHFLEKGNLVAAFGAIEYAHGLLDAGVYAGYFKILRNEDLFVFRNTGTSGKNKSRN</sequence>
<dbReference type="InterPro" id="IPR023140">
    <property type="entry name" value="DUF357"/>
</dbReference>
<dbReference type="AlphaFoldDB" id="A0A832V4W2"/>
<gene>
    <name evidence="2" type="ORF">H1016_01965</name>
</gene>